<dbReference type="OrthoDB" id="6474464at2759"/>
<reference evidence="2 3" key="1">
    <citation type="submission" date="2016-07" db="EMBL/GenBank/DDBJ databases">
        <title>Pervasive Adenine N6-methylation of Active Genes in Fungi.</title>
        <authorList>
            <consortium name="DOE Joint Genome Institute"/>
            <person name="Mondo S.J."/>
            <person name="Dannebaum R.O."/>
            <person name="Kuo R.C."/>
            <person name="Labutti K."/>
            <person name="Haridas S."/>
            <person name="Kuo A."/>
            <person name="Salamov A."/>
            <person name="Ahrendt S.R."/>
            <person name="Lipzen A."/>
            <person name="Sullivan W."/>
            <person name="Andreopoulos W.B."/>
            <person name="Clum A."/>
            <person name="Lindquist E."/>
            <person name="Daum C."/>
            <person name="Ramamoorthy G.K."/>
            <person name="Gryganskyi A."/>
            <person name="Culley D."/>
            <person name="Magnuson J.K."/>
            <person name="James T.Y."/>
            <person name="O'Malley M.A."/>
            <person name="Stajich J.E."/>
            <person name="Spatafora J.W."/>
            <person name="Visel A."/>
            <person name="Grigoriev I.V."/>
        </authorList>
    </citation>
    <scope>NUCLEOTIDE SEQUENCE [LARGE SCALE GENOMIC DNA]</scope>
    <source>
        <strain evidence="2 3">JEL800</strain>
    </source>
</reference>
<dbReference type="Proteomes" id="UP000193642">
    <property type="component" value="Unassembled WGS sequence"/>
</dbReference>
<organism evidence="2 3">
    <name type="scientific">Rhizoclosmatium globosum</name>
    <dbReference type="NCBI Taxonomy" id="329046"/>
    <lineage>
        <taxon>Eukaryota</taxon>
        <taxon>Fungi</taxon>
        <taxon>Fungi incertae sedis</taxon>
        <taxon>Chytridiomycota</taxon>
        <taxon>Chytridiomycota incertae sedis</taxon>
        <taxon>Chytridiomycetes</taxon>
        <taxon>Chytridiales</taxon>
        <taxon>Chytriomycetaceae</taxon>
        <taxon>Rhizoclosmatium</taxon>
    </lineage>
</organism>
<evidence type="ECO:0000256" key="1">
    <source>
        <dbReference type="SAM" id="MobiDB-lite"/>
    </source>
</evidence>
<dbReference type="STRING" id="329046.A0A1Y2CZA1"/>
<protein>
    <submittedName>
        <fullName evidence="2">Uncharacterized protein</fullName>
    </submittedName>
</protein>
<evidence type="ECO:0000313" key="3">
    <source>
        <dbReference type="Proteomes" id="UP000193642"/>
    </source>
</evidence>
<feature type="region of interest" description="Disordered" evidence="1">
    <location>
        <begin position="1"/>
        <end position="52"/>
    </location>
</feature>
<dbReference type="EMBL" id="MCGO01000005">
    <property type="protein sequence ID" value="ORY51675.1"/>
    <property type="molecule type" value="Genomic_DNA"/>
</dbReference>
<accession>A0A1Y2CZA1</accession>
<proteinExistence type="predicted"/>
<feature type="compositionally biased region" description="Basic residues" evidence="1">
    <location>
        <begin position="20"/>
        <end position="52"/>
    </location>
</feature>
<keyword evidence="3" id="KW-1185">Reference proteome</keyword>
<evidence type="ECO:0000313" key="2">
    <source>
        <dbReference type="EMBL" id="ORY51675.1"/>
    </source>
</evidence>
<dbReference type="AlphaFoldDB" id="A0A1Y2CZA1"/>
<gene>
    <name evidence="2" type="ORF">BCR33DRAFT_461601</name>
</gene>
<name>A0A1Y2CZA1_9FUNG</name>
<comment type="caution">
    <text evidence="2">The sequence shown here is derived from an EMBL/GenBank/DDBJ whole genome shotgun (WGS) entry which is preliminary data.</text>
</comment>
<sequence length="227" mass="26238">MDEIQRKRSTRPSPLLPQPRPHKRPRIHPHPRRRHPPRHRRDRNPTSKRHRIPQIMLKLPIHIHTKPKIVPIRIRVPTRCRTAGLAKAHVWNSSEAVTAEDIRHAHENGRNKPVDVWNAGWACSWCYSTFKETLEKAEAHPLASAVVGTKENIVRAVKWGVDVFGRSDVRYIHVQDNMDLPDWVLAKRDRFSFLLNRRNEFAGFVDLREESKAEAAAAAAAKVVKPK</sequence>